<dbReference type="CDD" id="cd02956">
    <property type="entry name" value="ybbN"/>
    <property type="match status" value="1"/>
</dbReference>
<sequence>MTSPFAPEPEQPRTEGIDLSAARSVPREPGADAAVPGTAAAQPGPGEVAVPALVMDVTEETFNAVVELSAEVPVVIDLWADWCAPCKQLSPILERVVESHGGKVILAKVDIEANPRLQQLFQAQSIPTVVAIVKGQPVPLFQGALPEPQVKQYFDELLKLAAANGVNGRAVVAGGQEQGEPAQTVKHPEALDALERGDLDAAEAAYSAALKEAPADEEARVGLARTGLLKRVRGLSLDEARKAAADDPGSVDAQLAVADLDVAGGHVEDAYARLIELIRRTAGEERDRVRLRLLDLFEVVGSEDPRTVRARSQLMRALF</sequence>
<dbReference type="InterPro" id="IPR011990">
    <property type="entry name" value="TPR-like_helical_dom_sf"/>
</dbReference>
<reference evidence="8" key="2">
    <citation type="submission" date="2020-09" db="EMBL/GenBank/DDBJ databases">
        <authorList>
            <person name="Sun Q."/>
            <person name="Zhou Y."/>
        </authorList>
    </citation>
    <scope>NUCLEOTIDE SEQUENCE</scope>
    <source>
        <strain evidence="8">CGMCC 1.12785</strain>
    </source>
</reference>
<dbReference type="RefSeq" id="WP_188550245.1">
    <property type="nucleotide sequence ID" value="NZ_BMFY01000005.1"/>
</dbReference>
<dbReference type="EMBL" id="BMFY01000005">
    <property type="protein sequence ID" value="GGA12553.1"/>
    <property type="molecule type" value="Genomic_DNA"/>
</dbReference>
<dbReference type="SUPFAM" id="SSF48452">
    <property type="entry name" value="TPR-like"/>
    <property type="match status" value="1"/>
</dbReference>
<dbReference type="Gene3D" id="3.40.30.10">
    <property type="entry name" value="Glutaredoxin"/>
    <property type="match status" value="1"/>
</dbReference>
<evidence type="ECO:0000256" key="5">
    <source>
        <dbReference type="ARBA" id="ARBA00023284"/>
    </source>
</evidence>
<dbReference type="InterPro" id="IPR013766">
    <property type="entry name" value="Thioredoxin_domain"/>
</dbReference>
<dbReference type="PROSITE" id="PS51352">
    <property type="entry name" value="THIOREDOXIN_2"/>
    <property type="match status" value="1"/>
</dbReference>
<dbReference type="GO" id="GO:0005829">
    <property type="term" value="C:cytosol"/>
    <property type="evidence" value="ECO:0007669"/>
    <property type="project" value="TreeGrafter"/>
</dbReference>
<dbReference type="GO" id="GO:0015035">
    <property type="term" value="F:protein-disulfide reductase activity"/>
    <property type="evidence" value="ECO:0007669"/>
    <property type="project" value="TreeGrafter"/>
</dbReference>
<evidence type="ECO:0000256" key="6">
    <source>
        <dbReference type="SAM" id="MobiDB-lite"/>
    </source>
</evidence>
<gene>
    <name evidence="8" type="ORF">GCM10011333_14290</name>
</gene>
<dbReference type="Proteomes" id="UP000616114">
    <property type="component" value="Unassembled WGS sequence"/>
</dbReference>
<dbReference type="AlphaFoldDB" id="A0A8J2XFE3"/>
<dbReference type="GO" id="GO:0006950">
    <property type="term" value="P:response to stress"/>
    <property type="evidence" value="ECO:0007669"/>
    <property type="project" value="UniProtKB-ARBA"/>
</dbReference>
<feature type="compositionally biased region" description="Low complexity" evidence="6">
    <location>
        <begin position="31"/>
        <end position="43"/>
    </location>
</feature>
<reference evidence="8" key="1">
    <citation type="journal article" date="2014" name="Int. J. Syst. Evol. Microbiol.">
        <title>Complete genome sequence of Corynebacterium casei LMG S-19264T (=DSM 44701T), isolated from a smear-ripened cheese.</title>
        <authorList>
            <consortium name="US DOE Joint Genome Institute (JGI-PGF)"/>
            <person name="Walter F."/>
            <person name="Albersmeier A."/>
            <person name="Kalinowski J."/>
            <person name="Ruckert C."/>
        </authorList>
    </citation>
    <scope>NUCLEOTIDE SEQUENCE</scope>
    <source>
        <strain evidence="8">CGMCC 1.12785</strain>
    </source>
</reference>
<organism evidence="8 9">
    <name type="scientific">Sediminivirga luteola</name>
    <dbReference type="NCBI Taxonomy" id="1774748"/>
    <lineage>
        <taxon>Bacteria</taxon>
        <taxon>Bacillati</taxon>
        <taxon>Actinomycetota</taxon>
        <taxon>Actinomycetes</taxon>
        <taxon>Micrococcales</taxon>
        <taxon>Brevibacteriaceae</taxon>
        <taxon>Sediminivirga</taxon>
    </lineage>
</organism>
<dbReference type="PANTHER" id="PTHR45663:SF11">
    <property type="entry name" value="GEO12009P1"/>
    <property type="match status" value="1"/>
</dbReference>
<feature type="domain" description="Thioredoxin" evidence="7">
    <location>
        <begin position="28"/>
        <end position="159"/>
    </location>
</feature>
<dbReference type="InterPro" id="IPR017937">
    <property type="entry name" value="Thioredoxin_CS"/>
</dbReference>
<feature type="region of interest" description="Disordered" evidence="6">
    <location>
        <begin position="1"/>
        <end position="43"/>
    </location>
</feature>
<evidence type="ECO:0000313" key="8">
    <source>
        <dbReference type="EMBL" id="GGA12553.1"/>
    </source>
</evidence>
<dbReference type="Pfam" id="PF14561">
    <property type="entry name" value="TPR_20"/>
    <property type="match status" value="1"/>
</dbReference>
<dbReference type="Pfam" id="PF00085">
    <property type="entry name" value="Thioredoxin"/>
    <property type="match status" value="1"/>
</dbReference>
<keyword evidence="2" id="KW-0813">Transport</keyword>
<evidence type="ECO:0000256" key="3">
    <source>
        <dbReference type="ARBA" id="ARBA00022982"/>
    </source>
</evidence>
<keyword evidence="5" id="KW-0676">Redox-active center</keyword>
<keyword evidence="3" id="KW-0249">Electron transport</keyword>
<evidence type="ECO:0000313" key="9">
    <source>
        <dbReference type="Proteomes" id="UP000616114"/>
    </source>
</evidence>
<dbReference type="InterPro" id="IPR036249">
    <property type="entry name" value="Thioredoxin-like_sf"/>
</dbReference>
<evidence type="ECO:0000256" key="1">
    <source>
        <dbReference type="ARBA" id="ARBA00008987"/>
    </source>
</evidence>
<keyword evidence="9" id="KW-1185">Reference proteome</keyword>
<dbReference type="GO" id="GO:0045454">
    <property type="term" value="P:cell redox homeostasis"/>
    <property type="evidence" value="ECO:0007669"/>
    <property type="project" value="TreeGrafter"/>
</dbReference>
<evidence type="ECO:0000256" key="4">
    <source>
        <dbReference type="ARBA" id="ARBA00023157"/>
    </source>
</evidence>
<dbReference type="PANTHER" id="PTHR45663">
    <property type="entry name" value="GEO12009P1"/>
    <property type="match status" value="1"/>
</dbReference>
<proteinExistence type="inferred from homology"/>
<comment type="similarity">
    <text evidence="1">Belongs to the thioredoxin family.</text>
</comment>
<dbReference type="Gene3D" id="1.25.40.10">
    <property type="entry name" value="Tetratricopeptide repeat domain"/>
    <property type="match status" value="1"/>
</dbReference>
<protein>
    <submittedName>
        <fullName evidence="8">Co-chaperone YbbN</fullName>
    </submittedName>
</protein>
<evidence type="ECO:0000256" key="2">
    <source>
        <dbReference type="ARBA" id="ARBA00022448"/>
    </source>
</evidence>
<dbReference type="SUPFAM" id="SSF52833">
    <property type="entry name" value="Thioredoxin-like"/>
    <property type="match status" value="1"/>
</dbReference>
<accession>A0A8J2XFE3</accession>
<evidence type="ECO:0000259" key="7">
    <source>
        <dbReference type="PROSITE" id="PS51352"/>
    </source>
</evidence>
<keyword evidence="4" id="KW-1015">Disulfide bond</keyword>
<dbReference type="PROSITE" id="PS00194">
    <property type="entry name" value="THIOREDOXIN_1"/>
    <property type="match status" value="1"/>
</dbReference>
<comment type="caution">
    <text evidence="8">The sequence shown here is derived from an EMBL/GenBank/DDBJ whole genome shotgun (WGS) entry which is preliminary data.</text>
</comment>
<name>A0A8J2XFE3_9MICO</name>